<reference evidence="1 2" key="1">
    <citation type="submission" date="2020-05" db="EMBL/GenBank/DDBJ databases">
        <authorList>
            <person name="Whitworth D."/>
        </authorList>
    </citation>
    <scope>NUCLEOTIDE SEQUENCE [LARGE SCALE GENOMIC DNA]</scope>
    <source>
        <strain evidence="1 2">CA046A</strain>
    </source>
</reference>
<organism evidence="1 2">
    <name type="scientific">Corallococcus exercitus</name>
    <dbReference type="NCBI Taxonomy" id="2316736"/>
    <lineage>
        <taxon>Bacteria</taxon>
        <taxon>Pseudomonadati</taxon>
        <taxon>Myxococcota</taxon>
        <taxon>Myxococcia</taxon>
        <taxon>Myxococcales</taxon>
        <taxon>Cystobacterineae</taxon>
        <taxon>Myxococcaceae</taxon>
        <taxon>Corallococcus</taxon>
    </lineage>
</organism>
<sequence length="195" mass="21126">MAVPSAGARVRLCALVGPRQEGERCLETPFDAISACTAELECMGRDGYCARACTPDQPGTCPEGFFCADVKPKPSCLPTCERRGCPQGERCIPFAEGTSICASIYGPNCLDTPCPDGRECKVVSQSDFPGKVWAECIQRCSATNPTCGEGQVCDGYRCLQACDPAESNPCTEGFHCDRRGETRPWSCQPDYWRGR</sequence>
<dbReference type="Proteomes" id="UP000528460">
    <property type="component" value="Unassembled WGS sequence"/>
</dbReference>
<dbReference type="AlphaFoldDB" id="A0A7Y4JR02"/>
<comment type="caution">
    <text evidence="1">The sequence shown here is derived from an EMBL/GenBank/DDBJ whole genome shotgun (WGS) entry which is preliminary data.</text>
</comment>
<accession>A0A7Y4JR02</accession>
<dbReference type="EMBL" id="JABFJW010000028">
    <property type="protein sequence ID" value="NOK08587.1"/>
    <property type="molecule type" value="Genomic_DNA"/>
</dbReference>
<gene>
    <name evidence="1" type="ORF">HNS30_06020</name>
</gene>
<evidence type="ECO:0000313" key="2">
    <source>
        <dbReference type="Proteomes" id="UP000528460"/>
    </source>
</evidence>
<proteinExistence type="predicted"/>
<protein>
    <submittedName>
        <fullName evidence="1">Uncharacterized protein</fullName>
    </submittedName>
</protein>
<evidence type="ECO:0000313" key="1">
    <source>
        <dbReference type="EMBL" id="NOK08587.1"/>
    </source>
</evidence>
<name>A0A7Y4JR02_9BACT</name>